<dbReference type="AlphaFoldDB" id="A0A9P7G5H7"/>
<reference evidence="1" key="1">
    <citation type="submission" date="2020-07" db="EMBL/GenBank/DDBJ databases">
        <authorList>
            <person name="Nieuwenhuis M."/>
            <person name="Van De Peppel L.J.J."/>
        </authorList>
    </citation>
    <scope>NUCLEOTIDE SEQUENCE</scope>
    <source>
        <strain evidence="1">AP01</strain>
        <tissue evidence="1">Mycelium</tissue>
    </source>
</reference>
<name>A0A9P7G5H7_9AGAR</name>
<accession>A0A9P7G5H7</accession>
<gene>
    <name evidence="1" type="ORF">DXG03_006762</name>
</gene>
<organism evidence="1 2">
    <name type="scientific">Asterophora parasitica</name>
    <dbReference type="NCBI Taxonomy" id="117018"/>
    <lineage>
        <taxon>Eukaryota</taxon>
        <taxon>Fungi</taxon>
        <taxon>Dikarya</taxon>
        <taxon>Basidiomycota</taxon>
        <taxon>Agaricomycotina</taxon>
        <taxon>Agaricomycetes</taxon>
        <taxon>Agaricomycetidae</taxon>
        <taxon>Agaricales</taxon>
        <taxon>Tricholomatineae</taxon>
        <taxon>Lyophyllaceae</taxon>
        <taxon>Asterophora</taxon>
    </lineage>
</organism>
<sequence>MVCIALVPASAALKSPPMDMLMDINKMHAARMAEVIYHWCSQKGHYKQDCPFHHDLCFMDNKEKDEFAMQLLAQQDTLAAESQATASNDSDTYVRAASEAVPQGMEEYANESCIAIALSKPIDEDVPLAFLETKLATDWTSVESGPETLGHWE</sequence>
<dbReference type="EMBL" id="JABCKV010000466">
    <property type="protein sequence ID" value="KAG5640872.1"/>
    <property type="molecule type" value="Genomic_DNA"/>
</dbReference>
<keyword evidence="2" id="KW-1185">Reference proteome</keyword>
<protein>
    <submittedName>
        <fullName evidence="1">Uncharacterized protein</fullName>
    </submittedName>
</protein>
<evidence type="ECO:0000313" key="2">
    <source>
        <dbReference type="Proteomes" id="UP000775547"/>
    </source>
</evidence>
<evidence type="ECO:0000313" key="1">
    <source>
        <dbReference type="EMBL" id="KAG5640872.1"/>
    </source>
</evidence>
<proteinExistence type="predicted"/>
<dbReference type="Proteomes" id="UP000775547">
    <property type="component" value="Unassembled WGS sequence"/>
</dbReference>
<comment type="caution">
    <text evidence="1">The sequence shown here is derived from an EMBL/GenBank/DDBJ whole genome shotgun (WGS) entry which is preliminary data.</text>
</comment>
<reference evidence="1" key="2">
    <citation type="submission" date="2021-10" db="EMBL/GenBank/DDBJ databases">
        <title>Phylogenomics reveals ancestral predisposition of the termite-cultivated fungus Termitomyces towards a domesticated lifestyle.</title>
        <authorList>
            <person name="Auxier B."/>
            <person name="Grum-Grzhimaylo A."/>
            <person name="Cardenas M.E."/>
            <person name="Lodge J.D."/>
            <person name="Laessoe T."/>
            <person name="Pedersen O."/>
            <person name="Smith M.E."/>
            <person name="Kuyper T.W."/>
            <person name="Franco-Molano E.A."/>
            <person name="Baroni T.J."/>
            <person name="Aanen D.K."/>
        </authorList>
    </citation>
    <scope>NUCLEOTIDE SEQUENCE</scope>
    <source>
        <strain evidence="1">AP01</strain>
        <tissue evidence="1">Mycelium</tissue>
    </source>
</reference>